<name>A0A2T7NH49_POMCA</name>
<dbReference type="GO" id="GO:0005737">
    <property type="term" value="C:cytoplasm"/>
    <property type="evidence" value="ECO:0007669"/>
    <property type="project" value="TreeGrafter"/>
</dbReference>
<keyword evidence="6" id="KW-1185">Reference proteome</keyword>
<comment type="similarity">
    <text evidence="1 3">Belongs to the prefoldin subunit beta family.</text>
</comment>
<comment type="function">
    <text evidence="3">Binds specifically to cytosolic chaperonin (c-CPN) and transfers target proteins to it. Binds to nascent polypeptide chain and promotes folding in an environment in which there are many competing pathways for nonnative proteins.</text>
</comment>
<gene>
    <name evidence="5" type="ORF">C0Q70_18618</name>
</gene>
<dbReference type="GO" id="GO:0051082">
    <property type="term" value="F:unfolded protein binding"/>
    <property type="evidence" value="ECO:0007669"/>
    <property type="project" value="InterPro"/>
</dbReference>
<proteinExistence type="inferred from homology"/>
<dbReference type="AlphaFoldDB" id="A0A2T7NH49"/>
<keyword evidence="4" id="KW-0175">Coiled coil</keyword>
<reference evidence="5 6" key="1">
    <citation type="submission" date="2018-04" db="EMBL/GenBank/DDBJ databases">
        <title>The genome of golden apple snail Pomacea canaliculata provides insight into stress tolerance and invasive adaptation.</title>
        <authorList>
            <person name="Liu C."/>
            <person name="Liu B."/>
            <person name="Ren Y."/>
            <person name="Zhang Y."/>
            <person name="Wang H."/>
            <person name="Li S."/>
            <person name="Jiang F."/>
            <person name="Yin L."/>
            <person name="Zhang G."/>
            <person name="Qian W."/>
            <person name="Fan W."/>
        </authorList>
    </citation>
    <scope>NUCLEOTIDE SEQUENCE [LARGE SCALE GENOMIC DNA]</scope>
    <source>
        <strain evidence="5">SZHN2017</strain>
        <tissue evidence="5">Muscle</tissue>
    </source>
</reference>
<evidence type="ECO:0000313" key="6">
    <source>
        <dbReference type="Proteomes" id="UP000245119"/>
    </source>
</evidence>
<dbReference type="PANTHER" id="PTHR21100:SF9">
    <property type="entry name" value="PREFOLDIN SUBUNIT 4"/>
    <property type="match status" value="1"/>
</dbReference>
<dbReference type="EMBL" id="PZQS01000012">
    <property type="protein sequence ID" value="PVD20462.1"/>
    <property type="molecule type" value="Genomic_DNA"/>
</dbReference>
<dbReference type="Proteomes" id="UP000245119">
    <property type="component" value="Linkage Group LG12"/>
</dbReference>
<dbReference type="PANTHER" id="PTHR21100">
    <property type="entry name" value="PREFOLDIN SUBUNIT 4"/>
    <property type="match status" value="1"/>
</dbReference>
<organism evidence="5 6">
    <name type="scientific">Pomacea canaliculata</name>
    <name type="common">Golden apple snail</name>
    <dbReference type="NCBI Taxonomy" id="400727"/>
    <lineage>
        <taxon>Eukaryota</taxon>
        <taxon>Metazoa</taxon>
        <taxon>Spiralia</taxon>
        <taxon>Lophotrochozoa</taxon>
        <taxon>Mollusca</taxon>
        <taxon>Gastropoda</taxon>
        <taxon>Caenogastropoda</taxon>
        <taxon>Architaenioglossa</taxon>
        <taxon>Ampullarioidea</taxon>
        <taxon>Ampullariidae</taxon>
        <taxon>Pomacea</taxon>
    </lineage>
</organism>
<dbReference type="InterPro" id="IPR016661">
    <property type="entry name" value="PFDN4"/>
</dbReference>
<dbReference type="InterPro" id="IPR009053">
    <property type="entry name" value="Prefoldin"/>
</dbReference>
<accession>A0A2T7NH49</accession>
<keyword evidence="2 3" id="KW-0143">Chaperone</keyword>
<dbReference type="Pfam" id="PF01920">
    <property type="entry name" value="Prefoldin_2"/>
    <property type="match status" value="1"/>
</dbReference>
<evidence type="ECO:0000256" key="1">
    <source>
        <dbReference type="ARBA" id="ARBA00008045"/>
    </source>
</evidence>
<dbReference type="OrthoDB" id="10250441at2759"/>
<evidence type="ECO:0000256" key="2">
    <source>
        <dbReference type="ARBA" id="ARBA00023186"/>
    </source>
</evidence>
<dbReference type="STRING" id="400727.A0A2T7NH49"/>
<protein>
    <recommendedName>
        <fullName evidence="3">Prefoldin subunit 4</fullName>
    </recommendedName>
</protein>
<dbReference type="Gene3D" id="1.10.287.370">
    <property type="match status" value="1"/>
</dbReference>
<evidence type="ECO:0000256" key="4">
    <source>
        <dbReference type="SAM" id="Coils"/>
    </source>
</evidence>
<dbReference type="CDD" id="cd23165">
    <property type="entry name" value="Prefoldin_4"/>
    <property type="match status" value="1"/>
</dbReference>
<dbReference type="SUPFAM" id="SSF46579">
    <property type="entry name" value="Prefoldin"/>
    <property type="match status" value="1"/>
</dbReference>
<evidence type="ECO:0000256" key="3">
    <source>
        <dbReference type="PIRNR" id="PIRNR016477"/>
    </source>
</evidence>
<dbReference type="InterPro" id="IPR002777">
    <property type="entry name" value="PFD_beta-like"/>
</dbReference>
<evidence type="ECO:0000313" key="5">
    <source>
        <dbReference type="EMBL" id="PVD20462.1"/>
    </source>
</evidence>
<dbReference type="GO" id="GO:0006457">
    <property type="term" value="P:protein folding"/>
    <property type="evidence" value="ECO:0007669"/>
    <property type="project" value="UniProtKB-UniRule"/>
</dbReference>
<feature type="coiled-coil region" evidence="4">
    <location>
        <begin position="25"/>
        <end position="62"/>
    </location>
</feature>
<comment type="subunit">
    <text evidence="3">Heterohexamer of two PFD-alpha type and four PFD-beta type subunits.</text>
</comment>
<comment type="caution">
    <text evidence="5">The sequence shown here is derived from an EMBL/GenBank/DDBJ whole genome shotgun (WGS) entry which is preliminary data.</text>
</comment>
<dbReference type="PIRSF" id="PIRSF016477">
    <property type="entry name" value="Prefoldin_subunit_4"/>
    <property type="match status" value="1"/>
</dbReference>
<sequence length="127" mass="14239">MAGTVKENDSDAQVTLEDQQKINKFARHNAKMQDLKEELVQKKKQLENLEDASDELLMLEDELIGELFVSTSAEEASQLIEASKSTVKAEIATIEAQLETHKKTLSDLKVQLYAKFGSNINLEAEED</sequence>
<dbReference type="GO" id="GO:0016272">
    <property type="term" value="C:prefoldin complex"/>
    <property type="evidence" value="ECO:0007669"/>
    <property type="project" value="UniProtKB-UniRule"/>
</dbReference>